<evidence type="ECO:0000313" key="21">
    <source>
        <dbReference type="Proteomes" id="UP000327044"/>
    </source>
</evidence>
<evidence type="ECO:0000256" key="3">
    <source>
        <dbReference type="ARBA" id="ARBA00001936"/>
    </source>
</evidence>
<dbReference type="InterPro" id="IPR005511">
    <property type="entry name" value="SMP-30"/>
</dbReference>
<evidence type="ECO:0000256" key="2">
    <source>
        <dbReference type="ARBA" id="ARBA00001913"/>
    </source>
</evidence>
<dbReference type="PRINTS" id="PR01790">
    <property type="entry name" value="SMP30FAMILY"/>
</dbReference>
<dbReference type="FunFam" id="2.120.10.30:FF:000027">
    <property type="entry name" value="Regucalcin homologue"/>
    <property type="match status" value="1"/>
</dbReference>
<evidence type="ECO:0000313" key="18">
    <source>
        <dbReference type="EMBL" id="JAV91851.1"/>
    </source>
</evidence>
<name>A0A1Y1N1R6_PHOPY</name>
<keyword evidence="10 15" id="KW-0479">Metal-binding</keyword>
<evidence type="ECO:0000256" key="8">
    <source>
        <dbReference type="ARBA" id="ARBA00016808"/>
    </source>
</evidence>
<dbReference type="SUPFAM" id="SSF63829">
    <property type="entry name" value="Calcium-dependent phosphotriesterase"/>
    <property type="match status" value="1"/>
</dbReference>
<dbReference type="EMBL" id="GEZM01015209">
    <property type="protein sequence ID" value="JAV91851.1"/>
    <property type="molecule type" value="Transcribed_RNA"/>
</dbReference>
<evidence type="ECO:0000256" key="12">
    <source>
        <dbReference type="ARBA" id="ARBA00022837"/>
    </source>
</evidence>
<reference evidence="19 21" key="2">
    <citation type="journal article" date="2018" name="Elife">
        <title>Firefly genomes illuminate parallel origins of bioluminescence in beetles.</title>
        <authorList>
            <person name="Fallon T.R."/>
            <person name="Lower S.E."/>
            <person name="Chang C.H."/>
            <person name="Bessho-Uehara M."/>
            <person name="Martin G.J."/>
            <person name="Bewick A.J."/>
            <person name="Behringer M."/>
            <person name="Debat H.J."/>
            <person name="Wong I."/>
            <person name="Day J.C."/>
            <person name="Suvorov A."/>
            <person name="Silva C.J."/>
            <person name="Stanger-Hall K.F."/>
            <person name="Hall D.W."/>
            <person name="Schmitz R.J."/>
            <person name="Nelson D.R."/>
            <person name="Lewis S.M."/>
            <person name="Shigenobu S."/>
            <person name="Bybee S.M."/>
            <person name="Larracuente A.M."/>
            <person name="Oba Y."/>
            <person name="Weng J.K."/>
        </authorList>
    </citation>
    <scope>NUCLEOTIDE SEQUENCE [LARGE SCALE GENOMIC DNA]</scope>
    <source>
        <strain evidence="19">1611_PpyrPB1</strain>
        <tissue evidence="19">Whole body</tissue>
    </source>
</reference>
<comment type="cofactor">
    <cofactor evidence="15">
        <name>Zn(2+)</name>
        <dbReference type="ChEBI" id="CHEBI:29105"/>
    </cofactor>
    <text evidence="15">Binds 1 divalent metal cation per subunit.</text>
</comment>
<feature type="active site" description="Proton donor/acceptor" evidence="14">
    <location>
        <position position="231"/>
    </location>
</feature>
<feature type="binding site" evidence="15">
    <location>
        <position position="35"/>
    </location>
    <ligand>
        <name>a divalent metal cation</name>
        <dbReference type="ChEBI" id="CHEBI:60240"/>
    </ligand>
</feature>
<keyword evidence="9" id="KW-0963">Cytoplasm</keyword>
<keyword evidence="15" id="KW-0862">Zinc</keyword>
<evidence type="ECO:0000313" key="19">
    <source>
        <dbReference type="EMBL" id="KAB0803215.1"/>
    </source>
</evidence>
<evidence type="ECO:0000256" key="15">
    <source>
        <dbReference type="PIRSR" id="PIRSR605511-2"/>
    </source>
</evidence>
<sequence>MNLSIVFVCVIHISKAVLFGTPAVHQVTEPIDHAEGPIWDCRTGLLYFVDIFEGRVLSYDYFTNELNAVRLYGNTTPVIPSHRDPNLFIVGVERSLFAIKWDGKGQIEAKKNLTTVSQQFPTSRINDGKADPMGRVWFGTMGFEGPAGVTPNEGVLYLASKHTLNNPVPVIHPVNISNGMAWNRALNKFYYIDTLTFTVREFDYNIRNGNISNPRVVFNVTEHKNLGGFPDGMAIDKDDNLWIALYYGGAVIKVNPTTRCVLQVVAIPAQCVSSVAWGGPNLDVLFVTTSRHALSAADRLMQPAAGSVFAVTNLDTRGIRASFANIIDKIDSD</sequence>
<dbReference type="InParanoid" id="A0A1Y1N1R6"/>
<feature type="binding site" evidence="15">
    <location>
        <position position="231"/>
    </location>
    <ligand>
        <name>a divalent metal cation</name>
        <dbReference type="ChEBI" id="CHEBI:60240"/>
    </ligand>
</feature>
<evidence type="ECO:0000313" key="20">
    <source>
        <dbReference type="EMBL" id="KAB0804280.1"/>
    </source>
</evidence>
<dbReference type="EMBL" id="GEZM01015208">
    <property type="protein sequence ID" value="JAV91852.1"/>
    <property type="molecule type" value="Transcribed_RNA"/>
</dbReference>
<evidence type="ECO:0000256" key="7">
    <source>
        <dbReference type="ARBA" id="ARBA00013227"/>
    </source>
</evidence>
<keyword evidence="12" id="KW-0106">Calcium</keyword>
<comment type="subcellular location">
    <subcellularLocation>
        <location evidence="5">Cytoplasm</location>
    </subcellularLocation>
</comment>
<evidence type="ECO:0000256" key="16">
    <source>
        <dbReference type="SAM" id="SignalP"/>
    </source>
</evidence>
<keyword evidence="21" id="KW-1185">Reference proteome</keyword>
<feature type="domain" description="SMP-30/Gluconolactonase/LRE-like region" evidence="17">
    <location>
        <begin position="34"/>
        <end position="290"/>
    </location>
</feature>
<feature type="binding site" evidence="15">
    <location>
        <position position="124"/>
    </location>
    <ligand>
        <name>substrate</name>
    </ligand>
</feature>
<proteinExistence type="inferred from homology"/>
<gene>
    <name evidence="19" type="ORF">PPYR_00185</name>
    <name evidence="20" type="ORF">PPYR_01250</name>
</gene>
<dbReference type="PANTHER" id="PTHR10907:SF47">
    <property type="entry name" value="REGUCALCIN"/>
    <property type="match status" value="1"/>
</dbReference>
<dbReference type="OrthoDB" id="423498at2759"/>
<comment type="cofactor">
    <cofactor evidence="3">
        <name>Mn(2+)</name>
        <dbReference type="ChEBI" id="CHEBI:29035"/>
    </cofactor>
</comment>
<evidence type="ECO:0000256" key="6">
    <source>
        <dbReference type="ARBA" id="ARBA00008853"/>
    </source>
</evidence>
<feature type="binding site" evidence="15">
    <location>
        <position position="144"/>
    </location>
    <ligand>
        <name>substrate</name>
    </ligand>
</feature>
<comment type="cofactor">
    <cofactor evidence="2">
        <name>Ca(2+)</name>
        <dbReference type="ChEBI" id="CHEBI:29108"/>
    </cofactor>
</comment>
<dbReference type="AlphaFoldDB" id="A0A1Y1N1R6"/>
<dbReference type="EMBL" id="VVIM01000001">
    <property type="protein sequence ID" value="KAB0804280.1"/>
    <property type="molecule type" value="Genomic_DNA"/>
</dbReference>
<keyword evidence="16" id="KW-0732">Signal</keyword>
<evidence type="ECO:0000256" key="9">
    <source>
        <dbReference type="ARBA" id="ARBA00022490"/>
    </source>
</evidence>
<organism evidence="18">
    <name type="scientific">Photinus pyralis</name>
    <name type="common">Common eastern firefly</name>
    <name type="synonym">Lampyris pyralis</name>
    <dbReference type="NCBI Taxonomy" id="7054"/>
    <lineage>
        <taxon>Eukaryota</taxon>
        <taxon>Metazoa</taxon>
        <taxon>Ecdysozoa</taxon>
        <taxon>Arthropoda</taxon>
        <taxon>Hexapoda</taxon>
        <taxon>Insecta</taxon>
        <taxon>Pterygota</taxon>
        <taxon>Neoptera</taxon>
        <taxon>Endopterygota</taxon>
        <taxon>Coleoptera</taxon>
        <taxon>Polyphaga</taxon>
        <taxon>Elateriformia</taxon>
        <taxon>Elateroidea</taxon>
        <taxon>Lampyridae</taxon>
        <taxon>Lampyrinae</taxon>
        <taxon>Photinus</taxon>
    </lineage>
</organism>
<feature type="signal peptide" evidence="16">
    <location>
        <begin position="1"/>
        <end position="16"/>
    </location>
</feature>
<feature type="binding site" evidence="15">
    <location>
        <position position="126"/>
    </location>
    <ligand>
        <name>substrate</name>
    </ligand>
</feature>
<keyword evidence="11" id="KW-0378">Hydrolase</keyword>
<dbReference type="InterPro" id="IPR013658">
    <property type="entry name" value="SGL"/>
</dbReference>
<accession>A0A1Y1N1R6</accession>
<evidence type="ECO:0000256" key="11">
    <source>
        <dbReference type="ARBA" id="ARBA00022801"/>
    </source>
</evidence>
<evidence type="ECO:0000256" key="10">
    <source>
        <dbReference type="ARBA" id="ARBA00022723"/>
    </source>
</evidence>
<reference evidence="19" key="3">
    <citation type="submission" date="2019-08" db="EMBL/GenBank/DDBJ databases">
        <authorList>
            <consortium name="Photinus pyralis genome working group"/>
            <person name="Fallon T.R."/>
            <person name="Sander Lower S.E."/>
            <person name="Weng J.-K."/>
        </authorList>
    </citation>
    <scope>NUCLEOTIDE SEQUENCE</scope>
    <source>
        <strain evidence="19">1611_PpyrPB1</strain>
        <tissue evidence="19">Whole body</tissue>
    </source>
</reference>
<dbReference type="Proteomes" id="UP000327044">
    <property type="component" value="Unassembled WGS sequence"/>
</dbReference>
<dbReference type="EC" id="3.1.1.17" evidence="7"/>
<evidence type="ECO:0000256" key="5">
    <source>
        <dbReference type="ARBA" id="ARBA00004496"/>
    </source>
</evidence>
<dbReference type="Pfam" id="PF08450">
    <property type="entry name" value="SGL"/>
    <property type="match status" value="1"/>
</dbReference>
<dbReference type="GO" id="GO:0019853">
    <property type="term" value="P:L-ascorbic acid biosynthetic process"/>
    <property type="evidence" value="ECO:0007669"/>
    <property type="project" value="TreeGrafter"/>
</dbReference>
<evidence type="ECO:0000256" key="13">
    <source>
        <dbReference type="ARBA" id="ARBA00032464"/>
    </source>
</evidence>
<dbReference type="PANTHER" id="PTHR10907">
    <property type="entry name" value="REGUCALCIN"/>
    <property type="match status" value="1"/>
</dbReference>
<comment type="cofactor">
    <cofactor evidence="4">
        <name>Mg(2+)</name>
        <dbReference type="ChEBI" id="CHEBI:18420"/>
    </cofactor>
</comment>
<comment type="catalytic activity">
    <reaction evidence="1">
        <text>D-glucono-1,5-lactone + H2O = D-gluconate + H(+)</text>
        <dbReference type="Rhea" id="RHEA:10440"/>
        <dbReference type="ChEBI" id="CHEBI:15377"/>
        <dbReference type="ChEBI" id="CHEBI:15378"/>
        <dbReference type="ChEBI" id="CHEBI:16217"/>
        <dbReference type="ChEBI" id="CHEBI:18391"/>
        <dbReference type="EC" id="3.1.1.17"/>
    </reaction>
</comment>
<dbReference type="GO" id="GO:0005737">
    <property type="term" value="C:cytoplasm"/>
    <property type="evidence" value="ECO:0007669"/>
    <property type="project" value="UniProtKB-SubCell"/>
</dbReference>
<dbReference type="Gene3D" id="2.120.10.30">
    <property type="entry name" value="TolB, C-terminal domain"/>
    <property type="match status" value="1"/>
</dbReference>
<evidence type="ECO:0000256" key="1">
    <source>
        <dbReference type="ARBA" id="ARBA00001589"/>
    </source>
</evidence>
<dbReference type="InterPro" id="IPR011042">
    <property type="entry name" value="6-blade_b-propeller_TolB-like"/>
</dbReference>
<dbReference type="EMBL" id="VVIM01000001">
    <property type="protein sequence ID" value="KAB0803215.1"/>
    <property type="molecule type" value="Genomic_DNA"/>
</dbReference>
<protein>
    <recommendedName>
        <fullName evidence="8">Regucalcin</fullName>
        <ecNumber evidence="7">3.1.1.17</ecNumber>
    </recommendedName>
    <alternativeName>
        <fullName evidence="13">Gluconolactonase</fullName>
    </alternativeName>
</protein>
<evidence type="ECO:0000256" key="4">
    <source>
        <dbReference type="ARBA" id="ARBA00001946"/>
    </source>
</evidence>
<dbReference type="GO" id="GO:0004341">
    <property type="term" value="F:gluconolactonase activity"/>
    <property type="evidence" value="ECO:0007669"/>
    <property type="project" value="UniProtKB-EC"/>
</dbReference>
<feature type="chain" id="PRO_5011907543" description="Regucalcin" evidence="16">
    <location>
        <begin position="17"/>
        <end position="333"/>
    </location>
</feature>
<evidence type="ECO:0000256" key="14">
    <source>
        <dbReference type="PIRSR" id="PIRSR605511-1"/>
    </source>
</evidence>
<comment type="similarity">
    <text evidence="6">Belongs to the SMP-30/CGR1 family.</text>
</comment>
<dbReference type="GO" id="GO:0005509">
    <property type="term" value="F:calcium ion binding"/>
    <property type="evidence" value="ECO:0007669"/>
    <property type="project" value="TreeGrafter"/>
</dbReference>
<feature type="binding site" evidence="15">
    <location>
        <position position="178"/>
    </location>
    <ligand>
        <name>a divalent metal cation</name>
        <dbReference type="ChEBI" id="CHEBI:60240"/>
    </ligand>
</feature>
<evidence type="ECO:0000259" key="17">
    <source>
        <dbReference type="Pfam" id="PF08450"/>
    </source>
</evidence>
<reference evidence="18" key="1">
    <citation type="journal article" date="2016" name="Sci. Rep.">
        <title>Molecular characterization of firefly nuptial gifts: a multi-omics approach sheds light on postcopulatory sexual selection.</title>
        <authorList>
            <person name="Al-Wathiqui N."/>
            <person name="Fallon T.R."/>
            <person name="South A."/>
            <person name="Weng J.K."/>
            <person name="Lewis S.M."/>
        </authorList>
    </citation>
    <scope>NUCLEOTIDE SEQUENCE</scope>
</reference>